<dbReference type="InterPro" id="IPR036909">
    <property type="entry name" value="Cyt_c-like_dom_sf"/>
</dbReference>
<dbReference type="Gene3D" id="1.10.760.10">
    <property type="entry name" value="Cytochrome c-like domain"/>
    <property type="match status" value="1"/>
</dbReference>
<reference evidence="3" key="1">
    <citation type="submission" date="2020-02" db="EMBL/GenBank/DDBJ databases">
        <authorList>
            <person name="Meier V. D."/>
        </authorList>
    </citation>
    <scope>NUCLEOTIDE SEQUENCE</scope>
    <source>
        <strain evidence="3">AVDCRST_MAG88</strain>
    </source>
</reference>
<dbReference type="AlphaFoldDB" id="A0A6J4UIT4"/>
<dbReference type="InterPro" id="IPR011429">
    <property type="entry name" value="Cyt_c_Planctomycete-type"/>
</dbReference>
<organism evidence="3">
    <name type="scientific">uncultured Thermomicrobiales bacterium</name>
    <dbReference type="NCBI Taxonomy" id="1645740"/>
    <lineage>
        <taxon>Bacteria</taxon>
        <taxon>Pseudomonadati</taxon>
        <taxon>Thermomicrobiota</taxon>
        <taxon>Thermomicrobia</taxon>
        <taxon>Thermomicrobiales</taxon>
        <taxon>environmental samples</taxon>
    </lineage>
</organism>
<dbReference type="EMBL" id="CADCWM010000247">
    <property type="protein sequence ID" value="CAA9549997.1"/>
    <property type="molecule type" value="Genomic_DNA"/>
</dbReference>
<dbReference type="PANTHER" id="PTHR35889:SF3">
    <property type="entry name" value="F-BOX DOMAIN-CONTAINING PROTEIN"/>
    <property type="match status" value="1"/>
</dbReference>
<feature type="domain" description="Cytochrome C Planctomycete-type" evidence="2">
    <location>
        <begin position="56"/>
        <end position="117"/>
    </location>
</feature>
<dbReference type="SUPFAM" id="SSF46626">
    <property type="entry name" value="Cytochrome c"/>
    <property type="match status" value="1"/>
</dbReference>
<dbReference type="Pfam" id="PF07635">
    <property type="entry name" value="PSCyt1"/>
    <property type="match status" value="1"/>
</dbReference>
<dbReference type="GO" id="GO:0009055">
    <property type="term" value="F:electron transfer activity"/>
    <property type="evidence" value="ECO:0007669"/>
    <property type="project" value="InterPro"/>
</dbReference>
<feature type="non-terminal residue" evidence="3">
    <location>
        <position position="139"/>
    </location>
</feature>
<protein>
    <recommendedName>
        <fullName evidence="2">Cytochrome C Planctomycete-type domain-containing protein</fullName>
    </recommendedName>
</protein>
<evidence type="ECO:0000313" key="3">
    <source>
        <dbReference type="EMBL" id="CAA9549997.1"/>
    </source>
</evidence>
<keyword evidence="1" id="KW-0732">Signal</keyword>
<accession>A0A6J4UIT4</accession>
<feature type="chain" id="PRO_5026976827" description="Cytochrome C Planctomycete-type domain-containing protein" evidence="1">
    <location>
        <begin position="31"/>
        <end position="139"/>
    </location>
</feature>
<proteinExistence type="predicted"/>
<sequence length="139" mass="15241">MTDPQRRPLAAFLAACFLAAGLAPAGAARAQDAKEPTAEQVEFFEKKIRPVLIEKCYSCHSHQAKKLKGEYYLDARESMIKGGESGNAAIVPGDAEKSPFIAMIRRTDEDEAMPPKEKDALSKEQVADFEAWVKMGVPD</sequence>
<feature type="signal peptide" evidence="1">
    <location>
        <begin position="1"/>
        <end position="30"/>
    </location>
</feature>
<dbReference type="GO" id="GO:0020037">
    <property type="term" value="F:heme binding"/>
    <property type="evidence" value="ECO:0007669"/>
    <property type="project" value="InterPro"/>
</dbReference>
<evidence type="ECO:0000256" key="1">
    <source>
        <dbReference type="SAM" id="SignalP"/>
    </source>
</evidence>
<name>A0A6J4UIT4_9BACT</name>
<evidence type="ECO:0000259" key="2">
    <source>
        <dbReference type="Pfam" id="PF07635"/>
    </source>
</evidence>
<gene>
    <name evidence="3" type="ORF">AVDCRST_MAG88-696</name>
</gene>
<dbReference type="PANTHER" id="PTHR35889">
    <property type="entry name" value="CYCLOINULO-OLIGOSACCHARIDE FRUCTANOTRANSFERASE-RELATED"/>
    <property type="match status" value="1"/>
</dbReference>